<dbReference type="SUPFAM" id="SSF46894">
    <property type="entry name" value="C-terminal effector domain of the bipartite response regulators"/>
    <property type="match status" value="1"/>
</dbReference>
<dbReference type="InterPro" id="IPR027417">
    <property type="entry name" value="P-loop_NTPase"/>
</dbReference>
<gene>
    <name evidence="4" type="ORF">SAMN04489764_4215</name>
</gene>
<protein>
    <submittedName>
        <fullName evidence="4">Transcriptional activator domain-containing protein</fullName>
    </submittedName>
</protein>
<dbReference type="InterPro" id="IPR036388">
    <property type="entry name" value="WH-like_DNA-bd_sf"/>
</dbReference>
<evidence type="ECO:0000259" key="3">
    <source>
        <dbReference type="PROSITE" id="PS50837"/>
    </source>
</evidence>
<evidence type="ECO:0000256" key="2">
    <source>
        <dbReference type="ARBA" id="ARBA00023163"/>
    </source>
</evidence>
<evidence type="ECO:0000313" key="4">
    <source>
        <dbReference type="EMBL" id="SDR22395.1"/>
    </source>
</evidence>
<dbReference type="Gene3D" id="1.10.10.10">
    <property type="entry name" value="Winged helix-like DNA-binding domain superfamily/Winged helix DNA-binding domain"/>
    <property type="match status" value="1"/>
</dbReference>
<reference evidence="4 5" key="1">
    <citation type="submission" date="2016-10" db="EMBL/GenBank/DDBJ databases">
        <authorList>
            <person name="de Groot N.N."/>
        </authorList>
    </citation>
    <scope>NUCLEOTIDE SEQUENCE [LARGE SCALE GENOMIC DNA]</scope>
    <source>
        <strain evidence="4 5">DSM 43794</strain>
    </source>
</reference>
<dbReference type="AlphaFoldDB" id="A0A1H1HA58"/>
<dbReference type="RefSeq" id="WP_093261265.1">
    <property type="nucleotide sequence ID" value="NZ_FNKK01000002.1"/>
</dbReference>
<dbReference type="STRING" id="35622.SAMN04489764_4215"/>
<dbReference type="PANTHER" id="PTHR35807">
    <property type="entry name" value="TRANSCRIPTIONAL REGULATOR REDD-RELATED"/>
    <property type="match status" value="1"/>
</dbReference>
<keyword evidence="1" id="KW-0805">Transcription regulation</keyword>
<dbReference type="PROSITE" id="PS50837">
    <property type="entry name" value="NACHT"/>
    <property type="match status" value="1"/>
</dbReference>
<dbReference type="GO" id="GO:0006355">
    <property type="term" value="P:regulation of DNA-templated transcription"/>
    <property type="evidence" value="ECO:0007669"/>
    <property type="project" value="InterPro"/>
</dbReference>
<dbReference type="SUPFAM" id="SSF48452">
    <property type="entry name" value="TPR-like"/>
    <property type="match status" value="1"/>
</dbReference>
<evidence type="ECO:0000256" key="1">
    <source>
        <dbReference type="ARBA" id="ARBA00023015"/>
    </source>
</evidence>
<dbReference type="GO" id="GO:0003677">
    <property type="term" value="F:DNA binding"/>
    <property type="evidence" value="ECO:0007669"/>
    <property type="project" value="InterPro"/>
</dbReference>
<dbReference type="PANTHER" id="PTHR35807:SF1">
    <property type="entry name" value="TRANSCRIPTIONAL REGULATOR REDD"/>
    <property type="match status" value="1"/>
</dbReference>
<keyword evidence="2" id="KW-0804">Transcription</keyword>
<sequence length="1144" mass="122841">MGSGVILIRLTGLVTIESEGRAPRHLSSAQAQAAFCRLVLERNMGTSRDQLADTVWPNGLPDTWASALRSVVSRVRTFVDSAGLGDQTQLIARGGRYLLRLPDEVTVDIEHAEEMVVRAAAAHAAENFADAQRFATAAVSFLRRPFLPDHEGEWVAETRERVTELLLSGLEIASLAASALHDERAALQYADEAVKRAPLRESAHRCLMTAHVTAGNRAEALRSYHRLCRILAEELGIDPAPETQAAYVDLLGSPATSAGRARRHHKRDRAPVRFTGRRAELAALARAWESTRAGSGRLVLVTGEAGIGKTRLVTEAARRVGADGGVVMFGRCEQGAPVPYQPFAQALADFAAATPEEALPPLSPEARRLLNALAAEPQQPSKTADRLREESLWTLGELLAGVARAHPVFLVLDDLDLAAQDTLTLLQYLFRRYGLALPLMAVATTRAQVHYSDRFRAVVQDLDREGAVHRIQLRGLEEADVRVLMGQLLPEGDENAPPAHRLIADTGGNAYLLLELLRWHQENPDGADRSGAALSPGILEHAAARLAALDPAARQLLRTAAVAGPSFEFDLVAAAAGLDADRALEALDALVADQMVTEVVAGGRGLRSVQEYRFTHDVLRRAIYQQFSQAHRRSLHGKLADAIERLRAEEPGRYSRSLAHHRAAGAAPHGDRRAVHSSWRAAAGAELDGAQNEAIRLYRQALHHVPHADLDLRTDALTRLGLAQLAGGHPECEQNLLDASIQALHIGRLDLAAQALLGLADVVSERPRLRDETAVLIDILLAKAGDTSAGTAGRTIDDLSRGRLLARLQRLGKKPAPGPVTIAALRAMAQELRSLTGIDHLARRFALADEMRLVATAVGDSTARVIAAHHRAMAAEALGDMPALREALAMLAVAAEDGGQEGDVGFADALLVDHAVATATAEGRFTDAAAAGRCLLPPEDDGSHGITPVPGTLAPKQLLIARWLRGSTWPRTDRAVLDAADPVERSLAALLDGDRGMPHLTVRALAIGAQQLPPGDEWMHAAGILALCAVEVGDVATADAVRELLTPYAHLSCGMGYRSFLGPVSFHLGRLAMVAGDWDAAELHLMSALSHLSGRQARPWVALAQYELARALEARGRLGDERCAQALRSEAEWTLADLGLRHSA</sequence>
<proteinExistence type="predicted"/>
<dbReference type="SUPFAM" id="SSF52540">
    <property type="entry name" value="P-loop containing nucleoside triphosphate hydrolases"/>
    <property type="match status" value="1"/>
</dbReference>
<dbReference type="OrthoDB" id="3203171at2"/>
<dbReference type="Pfam" id="PF03704">
    <property type="entry name" value="BTAD"/>
    <property type="match status" value="1"/>
</dbReference>
<dbReference type="InterPro" id="IPR051677">
    <property type="entry name" value="AfsR-DnrI-RedD_regulator"/>
</dbReference>
<dbReference type="EMBL" id="FNKK01000002">
    <property type="protein sequence ID" value="SDR22395.1"/>
    <property type="molecule type" value="Genomic_DNA"/>
</dbReference>
<dbReference type="Gene3D" id="1.25.40.10">
    <property type="entry name" value="Tetratricopeptide repeat domain"/>
    <property type="match status" value="1"/>
</dbReference>
<dbReference type="InterPro" id="IPR011990">
    <property type="entry name" value="TPR-like_helical_dom_sf"/>
</dbReference>
<dbReference type="Pfam" id="PF13191">
    <property type="entry name" value="AAA_16"/>
    <property type="match status" value="1"/>
</dbReference>
<keyword evidence="5" id="KW-1185">Reference proteome</keyword>
<dbReference type="Proteomes" id="UP000217103">
    <property type="component" value="Unassembled WGS sequence"/>
</dbReference>
<dbReference type="InterPro" id="IPR005158">
    <property type="entry name" value="BTAD"/>
</dbReference>
<name>A0A1H1HA58_9ACTN</name>
<accession>A0A1H1HA58</accession>
<dbReference type="InterPro" id="IPR007111">
    <property type="entry name" value="NACHT_NTPase"/>
</dbReference>
<evidence type="ECO:0000313" key="5">
    <source>
        <dbReference type="Proteomes" id="UP000217103"/>
    </source>
</evidence>
<dbReference type="InterPro" id="IPR016032">
    <property type="entry name" value="Sig_transdc_resp-reg_C-effctor"/>
</dbReference>
<organism evidence="4 5">
    <name type="scientific">Thermostaphylospora chromogena</name>
    <dbReference type="NCBI Taxonomy" id="35622"/>
    <lineage>
        <taxon>Bacteria</taxon>
        <taxon>Bacillati</taxon>
        <taxon>Actinomycetota</taxon>
        <taxon>Actinomycetes</taxon>
        <taxon>Streptosporangiales</taxon>
        <taxon>Thermomonosporaceae</taxon>
        <taxon>Thermostaphylospora</taxon>
    </lineage>
</organism>
<dbReference type="InterPro" id="IPR041664">
    <property type="entry name" value="AAA_16"/>
</dbReference>
<dbReference type="SMART" id="SM01043">
    <property type="entry name" value="BTAD"/>
    <property type="match status" value="1"/>
</dbReference>
<feature type="domain" description="NACHT" evidence="3">
    <location>
        <begin position="297"/>
        <end position="446"/>
    </location>
</feature>